<proteinExistence type="predicted"/>
<comment type="caution">
    <text evidence="1">The sequence shown here is derived from an EMBL/GenBank/DDBJ whole genome shotgun (WGS) entry which is preliminary data.</text>
</comment>
<dbReference type="Proteomes" id="UP000471753">
    <property type="component" value="Unassembled WGS sequence"/>
</dbReference>
<dbReference type="AlphaFoldDB" id="A0A7K3UNZ6"/>
<dbReference type="RefSeq" id="WP_164015980.1">
    <property type="nucleotide sequence ID" value="NZ_WUFT01000030.1"/>
</dbReference>
<accession>A0A7K3UNZ6</accession>
<gene>
    <name evidence="1" type="ORF">GR197_29310</name>
</gene>
<protein>
    <submittedName>
        <fullName evidence="1">Uncharacterized protein</fullName>
    </submittedName>
</protein>
<organism evidence="1 2">
    <name type="scientific">Rhizobium phaseoli</name>
    <dbReference type="NCBI Taxonomy" id="396"/>
    <lineage>
        <taxon>Bacteria</taxon>
        <taxon>Pseudomonadati</taxon>
        <taxon>Pseudomonadota</taxon>
        <taxon>Alphaproteobacteria</taxon>
        <taxon>Hyphomicrobiales</taxon>
        <taxon>Rhizobiaceae</taxon>
        <taxon>Rhizobium/Agrobacterium group</taxon>
        <taxon>Rhizobium</taxon>
    </lineage>
</organism>
<dbReference type="EMBL" id="WUFT01000030">
    <property type="protein sequence ID" value="NEJ74578.1"/>
    <property type="molecule type" value="Genomic_DNA"/>
</dbReference>
<evidence type="ECO:0000313" key="2">
    <source>
        <dbReference type="Proteomes" id="UP000471753"/>
    </source>
</evidence>
<name>A0A7K3UNZ6_9HYPH</name>
<reference evidence="1 2" key="1">
    <citation type="submission" date="2019-12" db="EMBL/GenBank/DDBJ databases">
        <title>Rhizobium genotypes associated with high levels of biological nitrogen fixation by grain legumes in a temperate-maritime cropping system.</title>
        <authorList>
            <person name="Maluk M."/>
            <person name="Francesc Ferrando Molina F."/>
            <person name="Lopez Del Egido L."/>
            <person name="Lafos M."/>
            <person name="Langarica-Fuentes A."/>
            <person name="Gebre Yohannes G."/>
            <person name="Young M.W."/>
            <person name="Martin P."/>
            <person name="Gantlett R."/>
            <person name="Kenicer G."/>
            <person name="Hawes C."/>
            <person name="Begg G.S."/>
            <person name="Quilliam R.S."/>
            <person name="Squire G.R."/>
            <person name="Poole P.S."/>
            <person name="Young P.W."/>
            <person name="Iannetta P.M."/>
            <person name="James E.K."/>
        </authorList>
    </citation>
    <scope>NUCLEOTIDE SEQUENCE [LARGE SCALE GENOMIC DNA]</scope>
    <source>
        <strain evidence="1 2">JHI366</strain>
    </source>
</reference>
<sequence length="141" mass="15408">MVSEVAADCSRVTNLVTTSWPNIERRILAALPDHPEVIKTCGDAVTKMLSETAQIQAMAESYKPMIQSANTPRDWETGLMKLHEWRITAAGLYPHAEATIGRFEKLLAAAEQGVALPEHGGSAEKVVALRDRDRGFDAPPL</sequence>
<evidence type="ECO:0000313" key="1">
    <source>
        <dbReference type="EMBL" id="NEJ74578.1"/>
    </source>
</evidence>